<keyword evidence="5" id="KW-0547">Nucleotide-binding</keyword>
<comment type="similarity">
    <text evidence="2">Belongs to the ABC transporter superfamily. ABCC family. Conjugate transporter (TC 3.A.1.208) subfamily.</text>
</comment>
<dbReference type="InterPro" id="IPR036640">
    <property type="entry name" value="ABC1_TM_sf"/>
</dbReference>
<dbReference type="PANTHER" id="PTHR24223:SF456">
    <property type="entry name" value="MULTIDRUG RESISTANCE-ASSOCIATED PROTEIN LETHAL(2)03659"/>
    <property type="match status" value="1"/>
</dbReference>
<feature type="transmembrane region" description="Helical" evidence="13">
    <location>
        <begin position="543"/>
        <end position="566"/>
    </location>
</feature>
<feature type="domain" description="ABC transporter" evidence="14">
    <location>
        <begin position="241"/>
        <end position="476"/>
    </location>
</feature>
<feature type="transmembrane region" description="Helical" evidence="13">
    <location>
        <begin position="145"/>
        <end position="169"/>
    </location>
</feature>
<sequence length="1141" mass="128041">MYKKTLRLSQSSISSTTTGQIVNLGATDVIRFDQLPLFLHFLWLGPIQMCLAVAFLWGFIGVSSLVPLGIVALTILTQVFFGRLSGRYRSKTALHTDKRIRLMNDVISAMRVVKMFAWEKPYEKLISSIRSDEMRKILKTSFIQAYNIAMTYISSRLMIFITFVVYVYLGGELTSPKVFVVVAWINAVRFPVVLLFAEGVQYLAQSLISFKRIETFLLLDEIHQSKEREIASKSDNELQMVEFKSFTATWDTVNPAYIDGKEYGKIGVALNNINIQIKKTDLVAVIGPVGSGKSSFLHAVLGELPAKSGRISVRGRIAYVGQIPWVFSGTVKENILFGEEYEPIRYLQVIKACALQNDLESLENGDETLVGERGVTLSGGQKARVNLARAAYRKQTDIILLDDPLSAVDAAVANHLFHQCICGFLSDKTRILVTHQLAFLQDVKRIVVLKEGSIADMGSCKELEDSDSDFTELLKRDELENAKATANRDLHALTNRKRVSSMSSDGSATKQVEYVATVKKEETKTQGSIGWSSYWEYLSNNKLTLILLIIIIPVNQVLMVLGDWWLSIWATSVIPSSINTTSLNTTHVNQASNFFDNIFYIYVFAGITCGFIITSLVRGALQVYHLVVSAKEMHNKMLRAILNVPIRFFYTNPVGRILNRFSKDMGQVDELLPWLYSDLSQIWGQIVSVVILAVVVNYFVILPLIPIIIYFILLRRYYIKTSRDVKRMEGRARSPVFSHLSSTLQGLTTVRAFNMQHQFEQNFHEFQDNHSSAWYMFLVGSRWFSLRLDLLSSVFLGCVVYLSILTTSVTDIDAGQVGLAVTYALQLMAMFQWGVRLSAEVENHMTSVERIQEYCKLPPEPPHYIKETQPPPDWPSQGRIQFENVSFAHYQGGINVLKDVSAEFRPHEKIGIVGRTGAGKSSLISCLFRLNDLSTGKLMIDDVDISKIGLTALRSCISAIPQDPILLAGTLRQNLDPFSSHTDEELWSALDKVQMKESIEVFSSKLEMQLAESGSNFSVGQRQLICLARAILRKNKILAIDEATANVDIGTDKLIQETIRKTFQHCTVITVAHRINSIIDCDRVLVMRSGKVVECDEPDTLLCKGGSEFGRMVDAVGKAESLSLRNAAKQAYHKRHAQSGK</sequence>
<feature type="transmembrane region" description="Helical" evidence="13">
    <location>
        <begin position="37"/>
        <end position="60"/>
    </location>
</feature>
<dbReference type="GO" id="GO:0016323">
    <property type="term" value="C:basolateral plasma membrane"/>
    <property type="evidence" value="ECO:0007669"/>
    <property type="project" value="UniProtKB-ARBA"/>
</dbReference>
<dbReference type="InterPro" id="IPR050173">
    <property type="entry name" value="ABC_transporter_C-like"/>
</dbReference>
<keyword evidence="8 13" id="KW-0472">Membrane</keyword>
<comment type="catalytic activity">
    <reaction evidence="11">
        <text>17beta-estradiol 17-O-(beta-D-glucuronate)(in) + ATP + H2O = 17beta-estradiol 17-O-(beta-D-glucuronate)(out) + ADP + phosphate + H(+)</text>
        <dbReference type="Rhea" id="RHEA:60128"/>
        <dbReference type="ChEBI" id="CHEBI:15377"/>
        <dbReference type="ChEBI" id="CHEBI:15378"/>
        <dbReference type="ChEBI" id="CHEBI:30616"/>
        <dbReference type="ChEBI" id="CHEBI:43474"/>
        <dbReference type="ChEBI" id="CHEBI:82961"/>
        <dbReference type="ChEBI" id="CHEBI:456216"/>
    </reaction>
    <physiologicalReaction direction="left-to-right" evidence="11">
        <dbReference type="Rhea" id="RHEA:60129"/>
    </physiologicalReaction>
</comment>
<dbReference type="PROSITE" id="PS50893">
    <property type="entry name" value="ABC_TRANSPORTER_2"/>
    <property type="match status" value="2"/>
</dbReference>
<evidence type="ECO:0000256" key="13">
    <source>
        <dbReference type="SAM" id="Phobius"/>
    </source>
</evidence>
<evidence type="ECO:0000256" key="2">
    <source>
        <dbReference type="ARBA" id="ARBA00009726"/>
    </source>
</evidence>
<dbReference type="EMBL" id="LR782594">
    <property type="protein sequence ID" value="CAB3219627.1"/>
    <property type="molecule type" value="mRNA"/>
</dbReference>
<comment type="catalytic activity">
    <reaction evidence="10">
        <text>leukotriene C4(in) + ATP + H2O = leukotriene C4(out) + ADP + phosphate + H(+)</text>
        <dbReference type="Rhea" id="RHEA:38963"/>
        <dbReference type="ChEBI" id="CHEBI:15377"/>
        <dbReference type="ChEBI" id="CHEBI:15378"/>
        <dbReference type="ChEBI" id="CHEBI:30616"/>
        <dbReference type="ChEBI" id="CHEBI:43474"/>
        <dbReference type="ChEBI" id="CHEBI:57973"/>
        <dbReference type="ChEBI" id="CHEBI:456216"/>
    </reaction>
    <physiologicalReaction direction="left-to-right" evidence="10">
        <dbReference type="Rhea" id="RHEA:38964"/>
    </physiologicalReaction>
</comment>
<comment type="catalytic activity">
    <reaction evidence="12">
        <text>an S-substituted glutathione(in) + ATP + H2O = an S-substituted glutathione(out) + ADP + phosphate + H(+)</text>
        <dbReference type="Rhea" id="RHEA:19121"/>
        <dbReference type="ChEBI" id="CHEBI:15377"/>
        <dbReference type="ChEBI" id="CHEBI:15378"/>
        <dbReference type="ChEBI" id="CHEBI:30616"/>
        <dbReference type="ChEBI" id="CHEBI:43474"/>
        <dbReference type="ChEBI" id="CHEBI:90779"/>
        <dbReference type="ChEBI" id="CHEBI:456216"/>
        <dbReference type="EC" id="7.6.2.3"/>
    </reaction>
    <physiologicalReaction direction="left-to-right" evidence="12">
        <dbReference type="Rhea" id="RHEA:19122"/>
    </physiologicalReaction>
</comment>
<evidence type="ECO:0000259" key="15">
    <source>
        <dbReference type="PROSITE" id="PS50929"/>
    </source>
</evidence>
<evidence type="ECO:0000256" key="12">
    <source>
        <dbReference type="ARBA" id="ARBA00048007"/>
    </source>
</evidence>
<evidence type="ECO:0000256" key="10">
    <source>
        <dbReference type="ARBA" id="ARBA00047523"/>
    </source>
</evidence>
<feature type="transmembrane region" description="Helical" evidence="13">
    <location>
        <begin position="786"/>
        <end position="805"/>
    </location>
</feature>
<organism evidence="16">
    <name type="scientific">Phallusia mammillata</name>
    <dbReference type="NCBI Taxonomy" id="59560"/>
    <lineage>
        <taxon>Eukaryota</taxon>
        <taxon>Metazoa</taxon>
        <taxon>Chordata</taxon>
        <taxon>Tunicata</taxon>
        <taxon>Ascidiacea</taxon>
        <taxon>Phlebobranchia</taxon>
        <taxon>Ascidiidae</taxon>
        <taxon>Phallusia</taxon>
    </lineage>
</organism>
<proteinExistence type="evidence at transcript level"/>
<reference evidence="16" key="1">
    <citation type="submission" date="2020-04" db="EMBL/GenBank/DDBJ databases">
        <authorList>
            <person name="Neveu A P."/>
        </authorList>
    </citation>
    <scope>NUCLEOTIDE SEQUENCE</scope>
    <source>
        <tissue evidence="16">Whole embryo</tissue>
    </source>
</reference>
<evidence type="ECO:0000256" key="11">
    <source>
        <dbReference type="ARBA" id="ARBA00047576"/>
    </source>
</evidence>
<comment type="subcellular location">
    <subcellularLocation>
        <location evidence="1">Membrane</location>
        <topology evidence="1">Multi-pass membrane protein</topology>
    </subcellularLocation>
</comment>
<feature type="transmembrane region" description="Helical" evidence="13">
    <location>
        <begin position="682"/>
        <end position="713"/>
    </location>
</feature>
<evidence type="ECO:0000256" key="1">
    <source>
        <dbReference type="ARBA" id="ARBA00004141"/>
    </source>
</evidence>
<evidence type="ECO:0000256" key="7">
    <source>
        <dbReference type="ARBA" id="ARBA00022989"/>
    </source>
</evidence>
<dbReference type="InterPro" id="IPR003439">
    <property type="entry name" value="ABC_transporter-like_ATP-bd"/>
</dbReference>
<dbReference type="GO" id="GO:0005524">
    <property type="term" value="F:ATP binding"/>
    <property type="evidence" value="ECO:0007669"/>
    <property type="project" value="UniProtKB-KW"/>
</dbReference>
<dbReference type="PROSITE" id="PS50929">
    <property type="entry name" value="ABC_TM1F"/>
    <property type="match status" value="2"/>
</dbReference>
<feature type="transmembrane region" description="Helical" evidence="13">
    <location>
        <begin position="66"/>
        <end position="84"/>
    </location>
</feature>
<dbReference type="FunFam" id="3.40.50.300:FF:001726">
    <property type="entry name" value="Multidrug resistance-associated protein 4"/>
    <property type="match status" value="1"/>
</dbReference>
<feature type="domain" description="ABC transmembrane type-1" evidence="15">
    <location>
        <begin position="1"/>
        <end position="204"/>
    </location>
</feature>
<feature type="domain" description="ABC transporter" evidence="14">
    <location>
        <begin position="880"/>
        <end position="1114"/>
    </location>
</feature>
<feature type="transmembrane region" description="Helical" evidence="13">
    <location>
        <begin position="599"/>
        <end position="621"/>
    </location>
</feature>
<dbReference type="GO" id="GO:0008559">
    <property type="term" value="F:ABC-type xenobiotic transporter activity"/>
    <property type="evidence" value="ECO:0007669"/>
    <property type="project" value="UniProtKB-EC"/>
</dbReference>
<dbReference type="Pfam" id="PF00664">
    <property type="entry name" value="ABC_membrane"/>
    <property type="match status" value="2"/>
</dbReference>
<evidence type="ECO:0000256" key="4">
    <source>
        <dbReference type="ARBA" id="ARBA00022692"/>
    </source>
</evidence>
<dbReference type="GO" id="GO:0015431">
    <property type="term" value="F:ABC-type glutathione S-conjugate transporter activity"/>
    <property type="evidence" value="ECO:0007669"/>
    <property type="project" value="UniProtKB-EC"/>
</dbReference>
<dbReference type="Gene3D" id="1.20.1560.10">
    <property type="entry name" value="ABC transporter type 1, transmembrane domain"/>
    <property type="match status" value="2"/>
</dbReference>
<evidence type="ECO:0000256" key="3">
    <source>
        <dbReference type="ARBA" id="ARBA00022448"/>
    </source>
</evidence>
<accession>A0A6F9D683</accession>
<dbReference type="Gene3D" id="3.40.50.300">
    <property type="entry name" value="P-loop containing nucleotide triphosphate hydrolases"/>
    <property type="match status" value="2"/>
</dbReference>
<dbReference type="SUPFAM" id="SSF90123">
    <property type="entry name" value="ABC transporter transmembrane region"/>
    <property type="match status" value="2"/>
</dbReference>
<keyword evidence="6" id="KW-0067">ATP-binding</keyword>
<dbReference type="AlphaFoldDB" id="A0A6F9D683"/>
<gene>
    <name evidence="16" type="primary">Abcc1-003</name>
</gene>
<dbReference type="CDD" id="cd03250">
    <property type="entry name" value="ABCC_MRP_domain1"/>
    <property type="match status" value="1"/>
</dbReference>
<feature type="transmembrane region" description="Helical" evidence="13">
    <location>
        <begin position="181"/>
        <end position="204"/>
    </location>
</feature>
<evidence type="ECO:0000256" key="6">
    <source>
        <dbReference type="ARBA" id="ARBA00022840"/>
    </source>
</evidence>
<evidence type="ECO:0000313" key="16">
    <source>
        <dbReference type="EMBL" id="CAB3219627.1"/>
    </source>
</evidence>
<name>A0A6F9D683_9ASCI</name>
<evidence type="ECO:0000256" key="8">
    <source>
        <dbReference type="ARBA" id="ARBA00023136"/>
    </source>
</evidence>
<dbReference type="InterPro" id="IPR027417">
    <property type="entry name" value="P-loop_NTPase"/>
</dbReference>
<dbReference type="FunFam" id="3.40.50.300:FF:000163">
    <property type="entry name" value="Multidrug resistance-associated protein member 4"/>
    <property type="match status" value="1"/>
</dbReference>
<dbReference type="InterPro" id="IPR011527">
    <property type="entry name" value="ABC1_TM_dom"/>
</dbReference>
<evidence type="ECO:0000256" key="5">
    <source>
        <dbReference type="ARBA" id="ARBA00022741"/>
    </source>
</evidence>
<dbReference type="PANTHER" id="PTHR24223">
    <property type="entry name" value="ATP-BINDING CASSETTE SUB-FAMILY C"/>
    <property type="match status" value="1"/>
</dbReference>
<evidence type="ECO:0000256" key="9">
    <source>
        <dbReference type="ARBA" id="ARBA00034018"/>
    </source>
</evidence>
<dbReference type="CDD" id="cd03244">
    <property type="entry name" value="ABCC_MRP_domain2"/>
    <property type="match status" value="1"/>
</dbReference>
<protein>
    <submittedName>
        <fullName evidence="16">Multidrug resistance-associated protein 1-like</fullName>
    </submittedName>
</protein>
<dbReference type="SUPFAM" id="SSF52540">
    <property type="entry name" value="P-loop containing nucleoside triphosphate hydrolases"/>
    <property type="match status" value="2"/>
</dbReference>
<dbReference type="GO" id="GO:0016887">
    <property type="term" value="F:ATP hydrolysis activity"/>
    <property type="evidence" value="ECO:0007669"/>
    <property type="project" value="InterPro"/>
</dbReference>
<comment type="catalytic activity">
    <reaction evidence="9">
        <text>ATP + H2O + xenobioticSide 1 = ADP + phosphate + xenobioticSide 2.</text>
        <dbReference type="EC" id="7.6.2.2"/>
    </reaction>
</comment>
<keyword evidence="3" id="KW-0813">Transport</keyword>
<feature type="transmembrane region" description="Helical" evidence="13">
    <location>
        <begin position="641"/>
        <end position="662"/>
    </location>
</feature>
<keyword evidence="7 13" id="KW-1133">Transmembrane helix</keyword>
<dbReference type="SMART" id="SM00382">
    <property type="entry name" value="AAA"/>
    <property type="match status" value="2"/>
</dbReference>
<dbReference type="InterPro" id="IPR003593">
    <property type="entry name" value="AAA+_ATPase"/>
</dbReference>
<dbReference type="FunFam" id="1.20.1560.10:FF:000014">
    <property type="entry name" value="Multidrug resistance-associated protein member 4"/>
    <property type="match status" value="1"/>
</dbReference>
<evidence type="ECO:0000259" key="14">
    <source>
        <dbReference type="PROSITE" id="PS50893"/>
    </source>
</evidence>
<feature type="domain" description="ABC transmembrane type-1" evidence="15">
    <location>
        <begin position="554"/>
        <end position="843"/>
    </location>
</feature>
<keyword evidence="4 13" id="KW-0812">Transmembrane</keyword>
<dbReference type="Pfam" id="PF00005">
    <property type="entry name" value="ABC_tran"/>
    <property type="match status" value="2"/>
</dbReference>
<dbReference type="InterPro" id="IPR017871">
    <property type="entry name" value="ABC_transporter-like_CS"/>
</dbReference>
<dbReference type="PROSITE" id="PS00211">
    <property type="entry name" value="ABC_TRANSPORTER_1"/>
    <property type="match status" value="2"/>
</dbReference>